<evidence type="ECO:0008006" key="3">
    <source>
        <dbReference type="Google" id="ProtNLM"/>
    </source>
</evidence>
<organism evidence="1 2">
    <name type="scientific">Christensenella hongkongensis</name>
    <dbReference type="NCBI Taxonomy" id="270498"/>
    <lineage>
        <taxon>Bacteria</taxon>
        <taxon>Bacillati</taxon>
        <taxon>Bacillota</taxon>
        <taxon>Clostridia</taxon>
        <taxon>Christensenellales</taxon>
        <taxon>Christensenellaceae</taxon>
        <taxon>Christensenella</taxon>
    </lineage>
</organism>
<dbReference type="STRING" id="270498.CHK_0608"/>
<comment type="caution">
    <text evidence="1">The sequence shown here is derived from an EMBL/GenBank/DDBJ whole genome shotgun (WGS) entry which is preliminary data.</text>
</comment>
<dbReference type="GO" id="GO:0051536">
    <property type="term" value="F:iron-sulfur cluster binding"/>
    <property type="evidence" value="ECO:0007669"/>
    <property type="project" value="InterPro"/>
</dbReference>
<evidence type="ECO:0000313" key="2">
    <source>
        <dbReference type="Proteomes" id="UP000034076"/>
    </source>
</evidence>
<name>A0A0M2NNY5_9FIRM</name>
<gene>
    <name evidence="1" type="ORF">CHK_0608</name>
</gene>
<dbReference type="PATRIC" id="fig|270498.16.peg.273"/>
<dbReference type="AlphaFoldDB" id="A0A0M2NNY5"/>
<dbReference type="InterPro" id="IPR058240">
    <property type="entry name" value="rSAM_sf"/>
</dbReference>
<keyword evidence="2" id="KW-1185">Reference proteome</keyword>
<dbReference type="OrthoDB" id="9801659at2"/>
<dbReference type="GO" id="GO:0003824">
    <property type="term" value="F:catalytic activity"/>
    <property type="evidence" value="ECO:0007669"/>
    <property type="project" value="InterPro"/>
</dbReference>
<evidence type="ECO:0000313" key="1">
    <source>
        <dbReference type="EMBL" id="KKI51925.1"/>
    </source>
</evidence>
<protein>
    <recommendedName>
        <fullName evidence="3">Radical SAM protein</fullName>
    </recommendedName>
</protein>
<accession>A0A0M2NNY5</accession>
<sequence>MRIGLIDVDSHHFPNIALMKLSAYHKARGDTVEWWNGLLSYDLVYMSRIFTDIYSKDEIHCIRADQIIRGGTGYDLSIKLPENIEHQYPDYSLYSQYTAAYGYLTRGCPRGCPFCIVGKKEGTRSVHVADLSEFWRGQKEIRLLDPNLLACKDHEKLLQQLADSGAWVHFTQGLDARLLNEDNVKLIDRVKVKNLHFAWDDPNDTSAPQMLEWFAKQTKLDDNHRSVYILTNFNSTHEQDLERIYKVWEMGYRPYVMVYDKPGAPKITRHLQRWVNSIVLFRHMPNFADYISAKKSENIEI</sequence>
<dbReference type="EMBL" id="LAYJ01000053">
    <property type="protein sequence ID" value="KKI51925.1"/>
    <property type="molecule type" value="Genomic_DNA"/>
</dbReference>
<dbReference type="SFLD" id="SFLDS00029">
    <property type="entry name" value="Radical_SAM"/>
    <property type="match status" value="1"/>
</dbReference>
<dbReference type="Proteomes" id="UP000034076">
    <property type="component" value="Unassembled WGS sequence"/>
</dbReference>
<reference evidence="1 2" key="1">
    <citation type="submission" date="2015-04" db="EMBL/GenBank/DDBJ databases">
        <title>Draft genome sequence of bacteremic isolate Catabacter hongkongensis type strain HKU16T.</title>
        <authorList>
            <person name="Lau S.K."/>
            <person name="Teng J.L."/>
            <person name="Huang Y."/>
            <person name="Curreem S.O."/>
            <person name="Tsui S.K."/>
            <person name="Woo P.C."/>
        </authorList>
    </citation>
    <scope>NUCLEOTIDE SEQUENCE [LARGE SCALE GENOMIC DNA]</scope>
    <source>
        <strain evidence="1 2">HKU16</strain>
    </source>
</reference>
<proteinExistence type="predicted"/>
<dbReference type="InterPro" id="IPR007197">
    <property type="entry name" value="rSAM"/>
</dbReference>
<dbReference type="RefSeq" id="WP_046442549.1">
    <property type="nucleotide sequence ID" value="NZ_LAYJ01000053.1"/>
</dbReference>
<dbReference type="SUPFAM" id="SSF102114">
    <property type="entry name" value="Radical SAM enzymes"/>
    <property type="match status" value="1"/>
</dbReference>